<dbReference type="OrthoDB" id="2310204at2759"/>
<dbReference type="KEGG" id="lbc:LACBIDRAFT_312068"/>
<dbReference type="EMBL" id="DS547094">
    <property type="protein sequence ID" value="EDR12540.1"/>
    <property type="molecule type" value="Genomic_DNA"/>
</dbReference>
<reference evidence="2 3" key="1">
    <citation type="journal article" date="2008" name="Nature">
        <title>The genome of Laccaria bicolor provides insights into mycorrhizal symbiosis.</title>
        <authorList>
            <person name="Martin F."/>
            <person name="Aerts A."/>
            <person name="Ahren D."/>
            <person name="Brun A."/>
            <person name="Danchin E.G.J."/>
            <person name="Duchaussoy F."/>
            <person name="Gibon J."/>
            <person name="Kohler A."/>
            <person name="Lindquist E."/>
            <person name="Pereda V."/>
            <person name="Salamov A."/>
            <person name="Shapiro H.J."/>
            <person name="Wuyts J."/>
            <person name="Blaudez D."/>
            <person name="Buee M."/>
            <person name="Brokstein P."/>
            <person name="Canbaeck B."/>
            <person name="Cohen D."/>
            <person name="Courty P.E."/>
            <person name="Coutinho P.M."/>
            <person name="Delaruelle C."/>
            <person name="Detter J.C."/>
            <person name="Deveau A."/>
            <person name="DiFazio S."/>
            <person name="Duplessis S."/>
            <person name="Fraissinet-Tachet L."/>
            <person name="Lucic E."/>
            <person name="Frey-Klett P."/>
            <person name="Fourrey C."/>
            <person name="Feussner I."/>
            <person name="Gay G."/>
            <person name="Grimwood J."/>
            <person name="Hoegger P.J."/>
            <person name="Jain P."/>
            <person name="Kilaru S."/>
            <person name="Labbe J."/>
            <person name="Lin Y.C."/>
            <person name="Legue V."/>
            <person name="Le Tacon F."/>
            <person name="Marmeisse R."/>
            <person name="Melayah D."/>
            <person name="Montanini B."/>
            <person name="Muratet M."/>
            <person name="Nehls U."/>
            <person name="Niculita-Hirzel H."/>
            <person name="Oudot-Le Secq M.P."/>
            <person name="Peter M."/>
            <person name="Quesneville H."/>
            <person name="Rajashekar B."/>
            <person name="Reich M."/>
            <person name="Rouhier N."/>
            <person name="Schmutz J."/>
            <person name="Yin T."/>
            <person name="Chalot M."/>
            <person name="Henrissat B."/>
            <person name="Kuees U."/>
            <person name="Lucas S."/>
            <person name="Van de Peer Y."/>
            <person name="Podila G.K."/>
            <person name="Polle A."/>
            <person name="Pukkila P.J."/>
            <person name="Richardson P.M."/>
            <person name="Rouze P."/>
            <person name="Sanders I.R."/>
            <person name="Stajich J.E."/>
            <person name="Tunlid A."/>
            <person name="Tuskan G."/>
            <person name="Grigoriev I.V."/>
        </authorList>
    </citation>
    <scope>NUCLEOTIDE SEQUENCE [LARGE SCALE GENOMIC DNA]</scope>
    <source>
        <strain evidence="3">S238N-H82 / ATCC MYA-4686</strain>
    </source>
</reference>
<evidence type="ECO:0000313" key="2">
    <source>
        <dbReference type="EMBL" id="EDR12540.1"/>
    </source>
</evidence>
<evidence type="ECO:0000256" key="1">
    <source>
        <dbReference type="SAM" id="SignalP"/>
    </source>
</evidence>
<dbReference type="RefSeq" id="XP_001876804.1">
    <property type="nucleotide sequence ID" value="XM_001876769.1"/>
</dbReference>
<name>B0CZ06_LACBS</name>
<keyword evidence="1" id="KW-0732">Signal</keyword>
<sequence length="312" mass="33051">MTSTTPRLPAVTLALLLLACTPTFAELVLPTWIPMLRRTSSSSTRNVPAIGFANPLSAGGSFLTQVSGTYPEGQGEPINIIISGNSDPNVLIDAQLNGGLRNYFTSFGFSGECLGQHSGSDQGANLGDGNGSKNETAVMRWNYGDPQLGTCKETVQGGNHFRYWVQDGPSANTGAIFLALSYEMPIAQQHDIVPNGYNLGRDWLIGNITQSVIPTANLTNGTTYSGSTSFANYTYQSDIQYLTGYLANTNDAVNHNITVGVNGFNATDGFLALINVKITATPPKTSSSTTITINSLALILSLLVLPMTSLAL</sequence>
<feature type="signal peptide" evidence="1">
    <location>
        <begin position="1"/>
        <end position="25"/>
    </location>
</feature>
<proteinExistence type="predicted"/>
<dbReference type="PROSITE" id="PS51257">
    <property type="entry name" value="PROKAR_LIPOPROTEIN"/>
    <property type="match status" value="1"/>
</dbReference>
<keyword evidence="3" id="KW-1185">Reference proteome</keyword>
<organism evidence="3">
    <name type="scientific">Laccaria bicolor (strain S238N-H82 / ATCC MYA-4686)</name>
    <name type="common">Bicoloured deceiver</name>
    <name type="synonym">Laccaria laccata var. bicolor</name>
    <dbReference type="NCBI Taxonomy" id="486041"/>
    <lineage>
        <taxon>Eukaryota</taxon>
        <taxon>Fungi</taxon>
        <taxon>Dikarya</taxon>
        <taxon>Basidiomycota</taxon>
        <taxon>Agaricomycotina</taxon>
        <taxon>Agaricomycetes</taxon>
        <taxon>Agaricomycetidae</taxon>
        <taxon>Agaricales</taxon>
        <taxon>Agaricineae</taxon>
        <taxon>Hydnangiaceae</taxon>
        <taxon>Laccaria</taxon>
    </lineage>
</organism>
<evidence type="ECO:0000313" key="3">
    <source>
        <dbReference type="Proteomes" id="UP000001194"/>
    </source>
</evidence>
<dbReference type="GeneID" id="6072095"/>
<dbReference type="HOGENOM" id="CLU_061244_0_0_1"/>
<dbReference type="AlphaFoldDB" id="B0CZ06"/>
<protein>
    <submittedName>
        <fullName evidence="2">Predicted protein</fullName>
    </submittedName>
</protein>
<accession>B0CZ06</accession>
<feature type="chain" id="PRO_5002748999" evidence="1">
    <location>
        <begin position="26"/>
        <end position="312"/>
    </location>
</feature>
<dbReference type="STRING" id="486041.B0CZ06"/>
<dbReference type="InParanoid" id="B0CZ06"/>
<dbReference type="Proteomes" id="UP000001194">
    <property type="component" value="Unassembled WGS sequence"/>
</dbReference>
<gene>
    <name evidence="2" type="ORF">LACBIDRAFT_312068</name>
</gene>